<keyword evidence="9 12" id="KW-0547">Nucleotide-binding</keyword>
<feature type="signal peptide" evidence="12">
    <location>
        <begin position="1"/>
        <end position="24"/>
    </location>
</feature>
<dbReference type="PRINTS" id="PR01607">
    <property type="entry name" value="APYRASEFAMLY"/>
</dbReference>
<sequence>MAGSRGYSVVIFLLLSSFAAVVWAMDNMPADKDVSKLFPLTLIHINDLHARFDETNMKSNACTAKDQCIAGIARVYQKIQDLLKEYKSKNAIYLNAGDNFQGTLWYNLLRWQVTADFITKLKPTAMTLGNHEFDHTPKGLAPYLAELDKAGIPTLVANLVMNDDPDLKSSKIQKSIKVTVGGKTIGIIGVLYDKTHEIAQTGKVTLSNAVETVKREAAALKKDKVDIIVVLSHCSYDEDKKIAKEAGQDIDVIVGAHSHSFLYSKESNKPYDQKDKIEGPYPTIVESNNKRKIPIVQAKSFGKYVGRLTLYFDNEGEVKHWEGYPEFIDNKVKQDPKILEALIPWRKKVQEIGSTKVGETTIELDRDSCRDKECTLGVLYADAFADHYTNSSFRPFAIIQAGNFRNPIKVGKITNGDIIEAAPFGSTADLIRLKGDNLWAVAEHSFALDDENRTNCLQVSGLRIVIDPSKKIGSRVVKIDVMDNRNPKSEDLKPLDRNAEYFIALPSYLADGKDGFSAMKKATARWTGPLDSDVFKSYVEKIKKVDKLKLGRVIVCKAGSPCA</sequence>
<keyword evidence="6" id="KW-0800">Toxin</keyword>
<evidence type="ECO:0000256" key="7">
    <source>
        <dbReference type="ARBA" id="ARBA00022723"/>
    </source>
</evidence>
<comment type="subcellular location">
    <subcellularLocation>
        <location evidence="1">Secreted</location>
    </subcellularLocation>
</comment>
<proteinExistence type="inferred from homology"/>
<keyword evidence="16" id="KW-1185">Reference proteome</keyword>
<evidence type="ECO:0000259" key="13">
    <source>
        <dbReference type="Pfam" id="PF00149"/>
    </source>
</evidence>
<reference evidence="15" key="2">
    <citation type="submission" date="2025-05" db="UniProtKB">
        <authorList>
            <consortium name="EnsemblMetazoa"/>
        </authorList>
    </citation>
    <scope>IDENTIFICATION</scope>
    <source>
        <strain evidence="15">Foshan</strain>
    </source>
</reference>
<evidence type="ECO:0000313" key="15">
    <source>
        <dbReference type="EnsemblMetazoa" id="AALFPA23_024014.P35805"/>
    </source>
</evidence>
<dbReference type="PROSITE" id="PS00785">
    <property type="entry name" value="5_NUCLEOTIDASE_1"/>
    <property type="match status" value="1"/>
</dbReference>
<dbReference type="PANTHER" id="PTHR11575:SF32">
    <property type="entry name" value="APYRASE-LIKE PROTEIN"/>
    <property type="match status" value="1"/>
</dbReference>
<dbReference type="Gene3D" id="3.90.780.10">
    <property type="entry name" value="5'-Nucleotidase, C-terminal domain"/>
    <property type="match status" value="1"/>
</dbReference>
<reference evidence="16" key="1">
    <citation type="journal article" date="2015" name="Proc. Natl. Acad. Sci. U.S.A.">
        <title>Genome sequence of the Asian Tiger mosquito, Aedes albopictus, reveals insights into its biology, genetics, and evolution.</title>
        <authorList>
            <person name="Chen X.G."/>
            <person name="Jiang X."/>
            <person name="Gu J."/>
            <person name="Xu M."/>
            <person name="Wu Y."/>
            <person name="Deng Y."/>
            <person name="Zhang C."/>
            <person name="Bonizzoni M."/>
            <person name="Dermauw W."/>
            <person name="Vontas J."/>
            <person name="Armbruster P."/>
            <person name="Huang X."/>
            <person name="Yang Y."/>
            <person name="Zhang H."/>
            <person name="He W."/>
            <person name="Peng H."/>
            <person name="Liu Y."/>
            <person name="Wu K."/>
            <person name="Chen J."/>
            <person name="Lirakis M."/>
            <person name="Topalis P."/>
            <person name="Van Leeuwen T."/>
            <person name="Hall A.B."/>
            <person name="Jiang X."/>
            <person name="Thorpe C."/>
            <person name="Mueller R.L."/>
            <person name="Sun C."/>
            <person name="Waterhouse R.M."/>
            <person name="Yan G."/>
            <person name="Tu Z.J."/>
            <person name="Fang X."/>
            <person name="James A.A."/>
        </authorList>
    </citation>
    <scope>NUCLEOTIDE SEQUENCE [LARGE SCALE GENOMIC DNA]</scope>
    <source>
        <strain evidence="16">Foshan</strain>
    </source>
</reference>
<dbReference type="Proteomes" id="UP000069940">
    <property type="component" value="Unassembled WGS sequence"/>
</dbReference>
<evidence type="ECO:0000256" key="4">
    <source>
        <dbReference type="ARBA" id="ARBA00022442"/>
    </source>
</evidence>
<dbReference type="PROSITE" id="PS00786">
    <property type="entry name" value="5_NUCLEOTIDASE_2"/>
    <property type="match status" value="1"/>
</dbReference>
<feature type="domain" description="Calcineurin-like phosphoesterase" evidence="13">
    <location>
        <begin position="41"/>
        <end position="260"/>
    </location>
</feature>
<dbReference type="PANTHER" id="PTHR11575">
    <property type="entry name" value="5'-NUCLEOTIDASE-RELATED"/>
    <property type="match status" value="1"/>
</dbReference>
<evidence type="ECO:0000313" key="16">
    <source>
        <dbReference type="Proteomes" id="UP000069940"/>
    </source>
</evidence>
<dbReference type="InterPro" id="IPR036907">
    <property type="entry name" value="5'-Nucleotdase_C_sf"/>
</dbReference>
<dbReference type="GeneID" id="109425980"/>
<evidence type="ECO:0000259" key="14">
    <source>
        <dbReference type="Pfam" id="PF02872"/>
    </source>
</evidence>
<dbReference type="SUPFAM" id="SSF56300">
    <property type="entry name" value="Metallo-dependent phosphatases"/>
    <property type="match status" value="1"/>
</dbReference>
<dbReference type="InterPro" id="IPR006179">
    <property type="entry name" value="5_nucleotidase/apyrase"/>
</dbReference>
<evidence type="ECO:0000256" key="6">
    <source>
        <dbReference type="ARBA" id="ARBA00022656"/>
    </source>
</evidence>
<keyword evidence="11" id="KW-1199">Hemostasis impairing toxin</keyword>
<evidence type="ECO:0000256" key="11">
    <source>
        <dbReference type="ARBA" id="ARBA00023240"/>
    </source>
</evidence>
<organism evidence="15 16">
    <name type="scientific">Aedes albopictus</name>
    <name type="common">Asian tiger mosquito</name>
    <name type="synonym">Stegomyia albopicta</name>
    <dbReference type="NCBI Taxonomy" id="7160"/>
    <lineage>
        <taxon>Eukaryota</taxon>
        <taxon>Metazoa</taxon>
        <taxon>Ecdysozoa</taxon>
        <taxon>Arthropoda</taxon>
        <taxon>Hexapoda</taxon>
        <taxon>Insecta</taxon>
        <taxon>Pterygota</taxon>
        <taxon>Neoptera</taxon>
        <taxon>Endopterygota</taxon>
        <taxon>Diptera</taxon>
        <taxon>Nematocera</taxon>
        <taxon>Culicoidea</taxon>
        <taxon>Culicidae</taxon>
        <taxon>Culicinae</taxon>
        <taxon>Aedini</taxon>
        <taxon>Aedes</taxon>
        <taxon>Stegomyia</taxon>
    </lineage>
</organism>
<evidence type="ECO:0000256" key="2">
    <source>
        <dbReference type="ARBA" id="ARBA00006654"/>
    </source>
</evidence>
<dbReference type="EnsemblMetazoa" id="AALFPA23_024014.R35805">
    <property type="protein sequence ID" value="AALFPA23_024014.P35805"/>
    <property type="gene ID" value="AALFPA23_024014"/>
</dbReference>
<evidence type="ECO:0000256" key="3">
    <source>
        <dbReference type="ARBA" id="ARBA00012148"/>
    </source>
</evidence>
<dbReference type="EC" id="3.6.1.5" evidence="3"/>
<dbReference type="RefSeq" id="XP_019556946.2">
    <property type="nucleotide sequence ID" value="XM_019701401.3"/>
</dbReference>
<feature type="chain" id="PRO_5045004512" description="apyrase" evidence="12">
    <location>
        <begin position="25"/>
        <end position="563"/>
    </location>
</feature>
<dbReference type="Gene3D" id="3.60.21.10">
    <property type="match status" value="1"/>
</dbReference>
<evidence type="ECO:0000256" key="1">
    <source>
        <dbReference type="ARBA" id="ARBA00004613"/>
    </source>
</evidence>
<dbReference type="Pfam" id="PF00149">
    <property type="entry name" value="Metallophos"/>
    <property type="match status" value="1"/>
</dbReference>
<dbReference type="CDD" id="cd07409">
    <property type="entry name" value="MPP_CD73_N"/>
    <property type="match status" value="1"/>
</dbReference>
<accession>A0ABM2A377</accession>
<evidence type="ECO:0000256" key="12">
    <source>
        <dbReference type="RuleBase" id="RU362119"/>
    </source>
</evidence>
<evidence type="ECO:0000256" key="9">
    <source>
        <dbReference type="ARBA" id="ARBA00022741"/>
    </source>
</evidence>
<protein>
    <recommendedName>
        <fullName evidence="3">apyrase</fullName>
        <ecNumber evidence="3">3.6.1.5</ecNumber>
    </recommendedName>
</protein>
<dbReference type="InterPro" id="IPR006146">
    <property type="entry name" value="5'-Nucleotdase_CS"/>
</dbReference>
<evidence type="ECO:0000256" key="10">
    <source>
        <dbReference type="ARBA" id="ARBA00022801"/>
    </source>
</evidence>
<keyword evidence="10 12" id="KW-0378">Hydrolase</keyword>
<dbReference type="InterPro" id="IPR004843">
    <property type="entry name" value="Calcineurin-like_PHP"/>
</dbReference>
<dbReference type="InterPro" id="IPR029052">
    <property type="entry name" value="Metallo-depent_PP-like"/>
</dbReference>
<evidence type="ECO:0000256" key="8">
    <source>
        <dbReference type="ARBA" id="ARBA00022729"/>
    </source>
</evidence>
<feature type="domain" description="5'-Nucleotidase C-terminal" evidence="14">
    <location>
        <begin position="352"/>
        <end position="520"/>
    </location>
</feature>
<keyword evidence="4" id="KW-1201">Platelet aggregation inhibiting toxin</keyword>
<keyword evidence="7" id="KW-0479">Metal-binding</keyword>
<name>A0ABM2A377_AEDAL</name>
<keyword evidence="5" id="KW-0964">Secreted</keyword>
<dbReference type="SUPFAM" id="SSF55816">
    <property type="entry name" value="5'-nucleotidase (syn. UDP-sugar hydrolase), C-terminal domain"/>
    <property type="match status" value="1"/>
</dbReference>
<keyword evidence="8 12" id="KW-0732">Signal</keyword>
<evidence type="ECO:0000256" key="5">
    <source>
        <dbReference type="ARBA" id="ARBA00022525"/>
    </source>
</evidence>
<dbReference type="Pfam" id="PF02872">
    <property type="entry name" value="5_nucleotid_C"/>
    <property type="match status" value="1"/>
</dbReference>
<dbReference type="InterPro" id="IPR008334">
    <property type="entry name" value="5'-Nucleotdase_C"/>
</dbReference>
<comment type="similarity">
    <text evidence="2 12">Belongs to the 5'-nucleotidase family.</text>
</comment>